<comment type="function">
    <text evidence="1">Flagellum-specific muramidase which hydrolyzes the peptidoglycan layer to assemble the rod structure in the periplasmic space.</text>
</comment>
<proteinExistence type="inferred from homology"/>
<dbReference type="PRINTS" id="PR01002">
    <property type="entry name" value="FLGFLGJ"/>
</dbReference>
<dbReference type="Gene3D" id="2.10.70.40">
    <property type="entry name" value="peptidoglycan hydrolase"/>
    <property type="match status" value="1"/>
</dbReference>
<comment type="similarity">
    <text evidence="3">In the N-terminal section; belongs to the FlgJ family.</text>
</comment>
<dbReference type="SMART" id="SM00047">
    <property type="entry name" value="LYZ2"/>
    <property type="match status" value="1"/>
</dbReference>
<dbReference type="GO" id="GO:0071973">
    <property type="term" value="P:bacterial-type flagellum-dependent cell motility"/>
    <property type="evidence" value="ECO:0007669"/>
    <property type="project" value="TreeGrafter"/>
</dbReference>
<keyword evidence="14" id="KW-1185">Reference proteome</keyword>
<feature type="domain" description="Mannosyl-glycoprotein endo-beta-N-acetylglucosamidase-like" evidence="12">
    <location>
        <begin position="139"/>
        <end position="297"/>
    </location>
</feature>
<gene>
    <name evidence="13" type="primary">flgJ</name>
    <name evidence="13" type="ORF">M6D89_04885</name>
</gene>
<dbReference type="EMBL" id="JAMFTH010000001">
    <property type="protein sequence ID" value="MCP8898631.1"/>
    <property type="molecule type" value="Genomic_DNA"/>
</dbReference>
<dbReference type="GO" id="GO:0016798">
    <property type="term" value="F:hydrolase activity, acting on glycosyl bonds"/>
    <property type="evidence" value="ECO:0007669"/>
    <property type="project" value="UniProtKB-KW"/>
</dbReference>
<evidence type="ECO:0000256" key="10">
    <source>
        <dbReference type="ARBA" id="ARBA00023316"/>
    </source>
</evidence>
<evidence type="ECO:0000256" key="5">
    <source>
        <dbReference type="ARBA" id="ARBA00013433"/>
    </source>
</evidence>
<evidence type="ECO:0000313" key="13">
    <source>
        <dbReference type="EMBL" id="MCP8898631.1"/>
    </source>
</evidence>
<accession>A0A9X2KSA5</accession>
<dbReference type="GO" id="GO:0004040">
    <property type="term" value="F:amidase activity"/>
    <property type="evidence" value="ECO:0007669"/>
    <property type="project" value="InterPro"/>
</dbReference>
<evidence type="ECO:0000256" key="9">
    <source>
        <dbReference type="ARBA" id="ARBA00023295"/>
    </source>
</evidence>
<comment type="caution">
    <text evidence="13">The sequence shown here is derived from an EMBL/GenBank/DDBJ whole genome shotgun (WGS) entry which is preliminary data.</text>
</comment>
<evidence type="ECO:0000256" key="2">
    <source>
        <dbReference type="ARBA" id="ARBA00004418"/>
    </source>
</evidence>
<dbReference type="RefSeq" id="WP_253966902.1">
    <property type="nucleotide sequence ID" value="NZ_JAMFTH010000001.1"/>
</dbReference>
<dbReference type="GO" id="GO:0042597">
    <property type="term" value="C:periplasmic space"/>
    <property type="evidence" value="ECO:0007669"/>
    <property type="project" value="UniProtKB-SubCell"/>
</dbReference>
<sequence length="301" mass="33385">MKTISSALVNQTAQDTFFDNAGLNAVRKMGRDDDPQALKAVAQQFEAMFVQQMFKSMRAASETFSEGSFLNSSESQFYQQMMDQQLSLELTKGRGMGLADVLYRQMQRDYGQTEANPAEDITANLRRTSEVNGSPTVVKAQDQDSTQAFIDSIKPYAEWAANTLGVNADALMAQAALETGWGKYVLRDGNGQSSNNLFNIKAGSRWQGDTVSAVTDEYQQGEKYTTQADFRRYNSLFESFSDYVDLLRKPRYQKALNAGSNGAEFAAQLQSAGYATDPDYARKIQSIMQRLAAASNHRTEG</sequence>
<dbReference type="InterPro" id="IPR051056">
    <property type="entry name" value="Glycosyl_Hydrolase_73"/>
</dbReference>
<keyword evidence="7" id="KW-1005">Bacterial flagellum biogenesis</keyword>
<evidence type="ECO:0000256" key="7">
    <source>
        <dbReference type="ARBA" id="ARBA00022795"/>
    </source>
</evidence>
<dbReference type="PANTHER" id="PTHR33308">
    <property type="entry name" value="PEPTIDOGLYCAN HYDROLASE FLGJ"/>
    <property type="match status" value="1"/>
</dbReference>
<dbReference type="InterPro" id="IPR002901">
    <property type="entry name" value="MGlyc_endo_b_GlcNAc-like_dom"/>
</dbReference>
<evidence type="ECO:0000256" key="4">
    <source>
        <dbReference type="ARBA" id="ARBA00007974"/>
    </source>
</evidence>
<keyword evidence="10" id="KW-0961">Cell wall biogenesis/degradation</keyword>
<dbReference type="InterPro" id="IPR013377">
    <property type="entry name" value="FlgJ"/>
</dbReference>
<evidence type="ECO:0000256" key="8">
    <source>
        <dbReference type="ARBA" id="ARBA00022801"/>
    </source>
</evidence>
<dbReference type="Proteomes" id="UP001139319">
    <property type="component" value="Unassembled WGS sequence"/>
</dbReference>
<evidence type="ECO:0000256" key="6">
    <source>
        <dbReference type="ARBA" id="ARBA00022764"/>
    </source>
</evidence>
<organism evidence="13 14">
    <name type="scientific">Gilvimarinus xylanilyticus</name>
    <dbReference type="NCBI Taxonomy" id="2944139"/>
    <lineage>
        <taxon>Bacteria</taxon>
        <taxon>Pseudomonadati</taxon>
        <taxon>Pseudomonadota</taxon>
        <taxon>Gammaproteobacteria</taxon>
        <taxon>Cellvibrionales</taxon>
        <taxon>Cellvibrionaceae</taxon>
        <taxon>Gilvimarinus</taxon>
    </lineage>
</organism>
<dbReference type="Pfam" id="PF01832">
    <property type="entry name" value="Glucosaminidase"/>
    <property type="match status" value="1"/>
</dbReference>
<keyword evidence="6" id="KW-0574">Periplasm</keyword>
<dbReference type="Gene3D" id="1.10.530.10">
    <property type="match status" value="1"/>
</dbReference>
<dbReference type="Pfam" id="PF10135">
    <property type="entry name" value="Rod-binding"/>
    <property type="match status" value="1"/>
</dbReference>
<keyword evidence="13" id="KW-0966">Cell projection</keyword>
<evidence type="ECO:0000313" key="14">
    <source>
        <dbReference type="Proteomes" id="UP001139319"/>
    </source>
</evidence>
<dbReference type="AlphaFoldDB" id="A0A9X2KSA5"/>
<keyword evidence="13" id="KW-0282">Flagellum</keyword>
<keyword evidence="9" id="KW-0326">Glycosidase</keyword>
<reference evidence="13" key="1">
    <citation type="submission" date="2022-05" db="EMBL/GenBank/DDBJ databases">
        <authorList>
            <person name="Sun H.-N."/>
        </authorList>
    </citation>
    <scope>NUCLEOTIDE SEQUENCE</scope>
    <source>
        <strain evidence="13">HB14</strain>
    </source>
</reference>
<evidence type="ECO:0000256" key="1">
    <source>
        <dbReference type="ARBA" id="ARBA00002954"/>
    </source>
</evidence>
<dbReference type="NCBIfam" id="TIGR02541">
    <property type="entry name" value="flagell_FlgJ"/>
    <property type="match status" value="1"/>
</dbReference>
<dbReference type="InterPro" id="IPR019301">
    <property type="entry name" value="Flagellar_prot_FlgJ_N"/>
</dbReference>
<dbReference type="PANTHER" id="PTHR33308:SF9">
    <property type="entry name" value="PEPTIDOGLYCAN HYDROLASE FLGJ"/>
    <property type="match status" value="1"/>
</dbReference>
<protein>
    <recommendedName>
        <fullName evidence="5">Peptidoglycan hydrolase FlgJ</fullName>
    </recommendedName>
    <alternativeName>
        <fullName evidence="11">Muramidase FlgJ</fullName>
    </alternativeName>
</protein>
<comment type="similarity">
    <text evidence="4">In the C-terminal section; belongs to the glycosyl hydrolase 73 family.</text>
</comment>
<keyword evidence="8 13" id="KW-0378">Hydrolase</keyword>
<evidence type="ECO:0000256" key="11">
    <source>
        <dbReference type="ARBA" id="ARBA00030835"/>
    </source>
</evidence>
<comment type="subcellular location">
    <subcellularLocation>
        <location evidence="2">Periplasm</location>
    </subcellularLocation>
</comment>
<reference evidence="13" key="2">
    <citation type="submission" date="2023-01" db="EMBL/GenBank/DDBJ databases">
        <title>Gilvimarinus xylanilyticus HB14 isolated from Caulerpa lentillifera aquaculture base in Hainan, China.</title>
        <authorList>
            <person name="Zhang Y.-J."/>
        </authorList>
    </citation>
    <scope>NUCLEOTIDE SEQUENCE</scope>
    <source>
        <strain evidence="13">HB14</strain>
    </source>
</reference>
<name>A0A9X2KSA5_9GAMM</name>
<dbReference type="GO" id="GO:0071555">
    <property type="term" value="P:cell wall organization"/>
    <property type="evidence" value="ECO:0007669"/>
    <property type="project" value="UniProtKB-KW"/>
</dbReference>
<evidence type="ECO:0000256" key="3">
    <source>
        <dbReference type="ARBA" id="ARBA00006880"/>
    </source>
</evidence>
<evidence type="ECO:0000259" key="12">
    <source>
        <dbReference type="SMART" id="SM00047"/>
    </source>
</evidence>
<keyword evidence="13" id="KW-0969">Cilium</keyword>
<dbReference type="GO" id="GO:0044780">
    <property type="term" value="P:bacterial-type flagellum assembly"/>
    <property type="evidence" value="ECO:0007669"/>
    <property type="project" value="InterPro"/>
</dbReference>